<evidence type="ECO:0000313" key="3">
    <source>
        <dbReference type="Proteomes" id="UP000799118"/>
    </source>
</evidence>
<evidence type="ECO:0000256" key="1">
    <source>
        <dbReference type="SAM" id="Phobius"/>
    </source>
</evidence>
<keyword evidence="1" id="KW-0472">Membrane</keyword>
<dbReference type="Proteomes" id="UP000799118">
    <property type="component" value="Unassembled WGS sequence"/>
</dbReference>
<proteinExistence type="predicted"/>
<name>A0A6A4GD88_9AGAR</name>
<organism evidence="2 3">
    <name type="scientific">Gymnopus androsaceus JB14</name>
    <dbReference type="NCBI Taxonomy" id="1447944"/>
    <lineage>
        <taxon>Eukaryota</taxon>
        <taxon>Fungi</taxon>
        <taxon>Dikarya</taxon>
        <taxon>Basidiomycota</taxon>
        <taxon>Agaricomycotina</taxon>
        <taxon>Agaricomycetes</taxon>
        <taxon>Agaricomycetidae</taxon>
        <taxon>Agaricales</taxon>
        <taxon>Marasmiineae</taxon>
        <taxon>Omphalotaceae</taxon>
        <taxon>Gymnopus</taxon>
    </lineage>
</organism>
<keyword evidence="3" id="KW-1185">Reference proteome</keyword>
<gene>
    <name evidence="2" type="ORF">BT96DRAFT_1009080</name>
</gene>
<keyword evidence="1" id="KW-0812">Transmembrane</keyword>
<keyword evidence="1" id="KW-1133">Transmembrane helix</keyword>
<feature type="transmembrane region" description="Helical" evidence="1">
    <location>
        <begin position="267"/>
        <end position="290"/>
    </location>
</feature>
<accession>A0A6A4GD88</accession>
<sequence>MHPSSTAPNSANRDWASNMWPGASGSCSSVQNAGGRVDSEIIGNTFNDSAFRCFILKPQICDSEVGNNYFNLDLTPKNYLEGDRARNNDSVELKSDKNKNLYFTHLLLILDFVLEGRRDDFILVYPHPTTSTPLFNVYPTQSLDNCFTIHFFSGANRNNAPNIAGDLQDYRRTCSLHCCTQVHGSIHGWEVVPHSTHFRFYTNKPCYTIGQSYQLPGLKLVILHSLPPTVLLCGAHPHPHYNHAKSTNKSTCICIAIQHKLDVPYTLGLGALLLSIISLMLGLIAAGLFMRDSFAISGGRM</sequence>
<evidence type="ECO:0000313" key="2">
    <source>
        <dbReference type="EMBL" id="KAE9383512.1"/>
    </source>
</evidence>
<dbReference type="EMBL" id="ML770431">
    <property type="protein sequence ID" value="KAE9383512.1"/>
    <property type="molecule type" value="Genomic_DNA"/>
</dbReference>
<dbReference type="AlphaFoldDB" id="A0A6A4GD88"/>
<reference evidence="2" key="1">
    <citation type="journal article" date="2019" name="Environ. Microbiol.">
        <title>Fungal ecological strategies reflected in gene transcription - a case study of two litter decomposers.</title>
        <authorList>
            <person name="Barbi F."/>
            <person name="Kohler A."/>
            <person name="Barry K."/>
            <person name="Baskaran P."/>
            <person name="Daum C."/>
            <person name="Fauchery L."/>
            <person name="Ihrmark K."/>
            <person name="Kuo A."/>
            <person name="LaButti K."/>
            <person name="Lipzen A."/>
            <person name="Morin E."/>
            <person name="Grigoriev I.V."/>
            <person name="Henrissat B."/>
            <person name="Lindahl B."/>
            <person name="Martin F."/>
        </authorList>
    </citation>
    <scope>NUCLEOTIDE SEQUENCE</scope>
    <source>
        <strain evidence="2">JB14</strain>
    </source>
</reference>
<protein>
    <submittedName>
        <fullName evidence="2">Uncharacterized protein</fullName>
    </submittedName>
</protein>